<protein>
    <submittedName>
        <fullName evidence="3">Oxidoreductase molybdopterin binding domain protein</fullName>
    </submittedName>
</protein>
<dbReference type="Proteomes" id="UP000053902">
    <property type="component" value="Unassembled WGS sequence"/>
</dbReference>
<dbReference type="AlphaFoldDB" id="A0A078LWD7"/>
<dbReference type="HOGENOM" id="CLU_110165_2_1_6"/>
<dbReference type="InterPro" id="IPR000572">
    <property type="entry name" value="OxRdtase_Mopterin-bd_dom"/>
</dbReference>
<evidence type="ECO:0000313" key="3">
    <source>
        <dbReference type="EMBL" id="CDZ95499.1"/>
    </source>
</evidence>
<dbReference type="STRING" id="1499686.BN1079_02834"/>
<organism evidence="3 4">
    <name type="scientific">Pseudomonas saudiphocaensis</name>
    <dbReference type="NCBI Taxonomy" id="1499686"/>
    <lineage>
        <taxon>Bacteria</taxon>
        <taxon>Pseudomonadati</taxon>
        <taxon>Pseudomonadota</taxon>
        <taxon>Gammaproteobacteria</taxon>
        <taxon>Pseudomonadales</taxon>
        <taxon>Pseudomonadaceae</taxon>
        <taxon>Pseudomonas</taxon>
    </lineage>
</organism>
<proteinExistence type="predicted"/>
<evidence type="ECO:0000259" key="2">
    <source>
        <dbReference type="Pfam" id="PF00174"/>
    </source>
</evidence>
<dbReference type="SUPFAM" id="SSF56524">
    <property type="entry name" value="Oxidoreductase molybdopterin-binding domain"/>
    <property type="match status" value="1"/>
</dbReference>
<dbReference type="InterPro" id="IPR036374">
    <property type="entry name" value="OxRdtase_Mopterin-bd_sf"/>
</dbReference>
<sequence>MQLLTQRRAKMARWMNTVLALFLLTSGTAWADDPFSPMLTLRMGDKVLELEREQIAALPQASLRTGTTLHPEPALWQGPLLRDVLALIDVPADEVVPIRISSWDDYHVEFTNEDFNRWDVILAWRVDGKELGVEDLGPLRVVYPLDQFDELRDQRFHYRWVWLLRSIEVLAR</sequence>
<evidence type="ECO:0000256" key="1">
    <source>
        <dbReference type="SAM" id="SignalP"/>
    </source>
</evidence>
<name>A0A078LWD7_9PSED</name>
<dbReference type="OrthoDB" id="9798763at2"/>
<feature type="chain" id="PRO_5001741616" evidence="1">
    <location>
        <begin position="32"/>
        <end position="172"/>
    </location>
</feature>
<dbReference type="RefSeq" id="WP_052114486.1">
    <property type="nucleotide sequence ID" value="NZ_CCSF01000001.1"/>
</dbReference>
<dbReference type="Pfam" id="PF00174">
    <property type="entry name" value="Oxidored_molyb"/>
    <property type="match status" value="1"/>
</dbReference>
<keyword evidence="4" id="KW-1185">Reference proteome</keyword>
<dbReference type="EMBL" id="CCSF01000001">
    <property type="protein sequence ID" value="CDZ95499.1"/>
    <property type="molecule type" value="Genomic_DNA"/>
</dbReference>
<accession>A0A078LWD7</accession>
<keyword evidence="1" id="KW-0732">Signal</keyword>
<dbReference type="eggNOG" id="COG3915">
    <property type="taxonomic scope" value="Bacteria"/>
</dbReference>
<feature type="domain" description="Oxidoreductase molybdopterin-binding" evidence="2">
    <location>
        <begin position="74"/>
        <end position="144"/>
    </location>
</feature>
<gene>
    <name evidence="3" type="ORF">BN1079_02834</name>
</gene>
<dbReference type="Gene3D" id="3.90.420.10">
    <property type="entry name" value="Oxidoreductase, molybdopterin-binding domain"/>
    <property type="match status" value="1"/>
</dbReference>
<reference evidence="3 4" key="1">
    <citation type="submission" date="2014-07" db="EMBL/GenBank/DDBJ databases">
        <authorList>
            <person name="Urmite Genomes Urmite Genomes"/>
        </authorList>
    </citation>
    <scope>NUCLEOTIDE SEQUENCE [LARGE SCALE GENOMIC DNA]</scope>
    <source>
        <strain evidence="3 4">20_BN</strain>
    </source>
</reference>
<evidence type="ECO:0000313" key="4">
    <source>
        <dbReference type="Proteomes" id="UP000053902"/>
    </source>
</evidence>
<feature type="signal peptide" evidence="1">
    <location>
        <begin position="1"/>
        <end position="31"/>
    </location>
</feature>